<accession>A0A9D1S8A3</accession>
<name>A0A9D1S8A3_9FIRM</name>
<keyword evidence="1" id="KW-0808">Transferase</keyword>
<dbReference type="SUPFAM" id="SSF52540">
    <property type="entry name" value="P-loop containing nucleoside triphosphate hydrolases"/>
    <property type="match status" value="1"/>
</dbReference>
<dbReference type="InterPro" id="IPR027417">
    <property type="entry name" value="P-loop_NTPase"/>
</dbReference>
<evidence type="ECO:0000313" key="1">
    <source>
        <dbReference type="EMBL" id="HIU50974.1"/>
    </source>
</evidence>
<proteinExistence type="predicted"/>
<comment type="caution">
    <text evidence="1">The sequence shown here is derived from an EMBL/GenBank/DDBJ whole genome shotgun (WGS) entry which is preliminary data.</text>
</comment>
<evidence type="ECO:0000313" key="2">
    <source>
        <dbReference type="Proteomes" id="UP000824118"/>
    </source>
</evidence>
<dbReference type="Gene3D" id="3.40.50.300">
    <property type="entry name" value="P-loop containing nucleotide triphosphate hydrolases"/>
    <property type="match status" value="1"/>
</dbReference>
<reference evidence="1" key="1">
    <citation type="submission" date="2020-10" db="EMBL/GenBank/DDBJ databases">
        <authorList>
            <person name="Gilroy R."/>
        </authorList>
    </citation>
    <scope>NUCLEOTIDE SEQUENCE</scope>
    <source>
        <strain evidence="1">ChiGjej1B1-1684</strain>
    </source>
</reference>
<sequence>MSDKKTVIAINRGFGSGGRIIGGMLSERLGVHFYDKELIYLASEESGINAALFGQADENLRKSFFKKNFVYDHKILPPDSSDFTSDDNLFNYQAKIIRDLAEESSCVIVGRCADFILKDMPNVISVFVYASQDACVKNVCELYGVDEKEALKIITKTDKRRADYHRYYAGTEWDNARNYDLSLDSSKLGFEKCVDIIEDYIKIFNR</sequence>
<organism evidence="1 2">
    <name type="scientific">Candidatus Limousia pullorum</name>
    <dbReference type="NCBI Taxonomy" id="2840860"/>
    <lineage>
        <taxon>Bacteria</taxon>
        <taxon>Bacillati</taxon>
        <taxon>Bacillota</taxon>
        <taxon>Clostridia</taxon>
        <taxon>Eubacteriales</taxon>
        <taxon>Oscillospiraceae</taxon>
        <taxon>Oscillospiraceae incertae sedis</taxon>
        <taxon>Candidatus Limousia</taxon>
    </lineage>
</organism>
<gene>
    <name evidence="1" type="ORF">IAD22_08190</name>
</gene>
<dbReference type="EMBL" id="DVNG01000121">
    <property type="protein sequence ID" value="HIU50974.1"/>
    <property type="molecule type" value="Genomic_DNA"/>
</dbReference>
<keyword evidence="1" id="KW-0418">Kinase</keyword>
<dbReference type="GO" id="GO:0016301">
    <property type="term" value="F:kinase activity"/>
    <property type="evidence" value="ECO:0007669"/>
    <property type="project" value="UniProtKB-KW"/>
</dbReference>
<dbReference type="AlphaFoldDB" id="A0A9D1S8A3"/>
<dbReference type="Proteomes" id="UP000824118">
    <property type="component" value="Unassembled WGS sequence"/>
</dbReference>
<reference evidence="1" key="2">
    <citation type="journal article" date="2021" name="PeerJ">
        <title>Extensive microbial diversity within the chicken gut microbiome revealed by metagenomics and culture.</title>
        <authorList>
            <person name="Gilroy R."/>
            <person name="Ravi A."/>
            <person name="Getino M."/>
            <person name="Pursley I."/>
            <person name="Horton D.L."/>
            <person name="Alikhan N.F."/>
            <person name="Baker D."/>
            <person name="Gharbi K."/>
            <person name="Hall N."/>
            <person name="Watson M."/>
            <person name="Adriaenssens E.M."/>
            <person name="Foster-Nyarko E."/>
            <person name="Jarju S."/>
            <person name="Secka A."/>
            <person name="Antonio M."/>
            <person name="Oren A."/>
            <person name="Chaudhuri R.R."/>
            <person name="La Ragione R."/>
            <person name="Hildebrand F."/>
            <person name="Pallen M.J."/>
        </authorList>
    </citation>
    <scope>NUCLEOTIDE SEQUENCE</scope>
    <source>
        <strain evidence="1">ChiGjej1B1-1684</strain>
    </source>
</reference>
<protein>
    <submittedName>
        <fullName evidence="1">Cytidylate kinase-like family protein</fullName>
    </submittedName>
</protein>
<dbReference type="Pfam" id="PF13189">
    <property type="entry name" value="Cytidylate_kin2"/>
    <property type="match status" value="1"/>
</dbReference>